<dbReference type="STRING" id="35608.A0A2U1NC49"/>
<dbReference type="EMBL" id="PKPP01003141">
    <property type="protein sequence ID" value="PWA71061.1"/>
    <property type="molecule type" value="Genomic_DNA"/>
</dbReference>
<dbReference type="PANTHER" id="PTHR27006:SF619">
    <property type="entry name" value="CYSTEINE-RICH RECEPTOR-LIKE PROTEIN KINASE 15"/>
    <property type="match status" value="1"/>
</dbReference>
<proteinExistence type="predicted"/>
<accession>A0A2U1NC49</accession>
<dbReference type="InterPro" id="IPR011009">
    <property type="entry name" value="Kinase-like_dom_sf"/>
</dbReference>
<dbReference type="InterPro" id="IPR001245">
    <property type="entry name" value="Ser-Thr/Tyr_kinase_cat_dom"/>
</dbReference>
<protein>
    <submittedName>
        <fullName evidence="2">Glycoside hydrolase family 18, catalytic domain-containing protein</fullName>
    </submittedName>
</protein>
<feature type="domain" description="Serine-threonine/tyrosine-protein kinase catalytic" evidence="1">
    <location>
        <begin position="20"/>
        <end position="70"/>
    </location>
</feature>
<keyword evidence="3" id="KW-1185">Reference proteome</keyword>
<name>A0A2U1NC49_ARTAN</name>
<dbReference type="Proteomes" id="UP000245207">
    <property type="component" value="Unassembled WGS sequence"/>
</dbReference>
<evidence type="ECO:0000313" key="2">
    <source>
        <dbReference type="EMBL" id="PWA71061.1"/>
    </source>
</evidence>
<reference evidence="2 3" key="1">
    <citation type="journal article" date="2018" name="Mol. Plant">
        <title>The genome of Artemisia annua provides insight into the evolution of Asteraceae family and artemisinin biosynthesis.</title>
        <authorList>
            <person name="Shen Q."/>
            <person name="Zhang L."/>
            <person name="Liao Z."/>
            <person name="Wang S."/>
            <person name="Yan T."/>
            <person name="Shi P."/>
            <person name="Liu M."/>
            <person name="Fu X."/>
            <person name="Pan Q."/>
            <person name="Wang Y."/>
            <person name="Lv Z."/>
            <person name="Lu X."/>
            <person name="Zhang F."/>
            <person name="Jiang W."/>
            <person name="Ma Y."/>
            <person name="Chen M."/>
            <person name="Hao X."/>
            <person name="Li L."/>
            <person name="Tang Y."/>
            <person name="Lv G."/>
            <person name="Zhou Y."/>
            <person name="Sun X."/>
            <person name="Brodelius P.E."/>
            <person name="Rose J.K.C."/>
            <person name="Tang K."/>
        </authorList>
    </citation>
    <scope>NUCLEOTIDE SEQUENCE [LARGE SCALE GENOMIC DNA]</scope>
    <source>
        <strain evidence="3">cv. Huhao1</strain>
        <tissue evidence="2">Leaf</tissue>
    </source>
</reference>
<dbReference type="GO" id="GO:0016787">
    <property type="term" value="F:hydrolase activity"/>
    <property type="evidence" value="ECO:0007669"/>
    <property type="project" value="UniProtKB-KW"/>
</dbReference>
<sequence length="96" mass="11110">MIRLGLNNIFGANVQRSGCVPPEYIKKGTYSRKYDVYSFGVLLLQIISRKKNYHVYGPHQNLSLLEYAYVLWKEGSAMEFIDHSLDDTSSTYKLVR</sequence>
<dbReference type="Gene3D" id="1.10.510.10">
    <property type="entry name" value="Transferase(Phosphotransferase) domain 1"/>
    <property type="match status" value="1"/>
</dbReference>
<gene>
    <name evidence="2" type="ORF">CTI12_AA283890</name>
</gene>
<evidence type="ECO:0000313" key="3">
    <source>
        <dbReference type="Proteomes" id="UP000245207"/>
    </source>
</evidence>
<dbReference type="Pfam" id="PF07714">
    <property type="entry name" value="PK_Tyr_Ser-Thr"/>
    <property type="match status" value="1"/>
</dbReference>
<dbReference type="SUPFAM" id="SSF56112">
    <property type="entry name" value="Protein kinase-like (PK-like)"/>
    <property type="match status" value="1"/>
</dbReference>
<evidence type="ECO:0000259" key="1">
    <source>
        <dbReference type="Pfam" id="PF07714"/>
    </source>
</evidence>
<dbReference type="OrthoDB" id="4062651at2759"/>
<dbReference type="PANTHER" id="PTHR27006">
    <property type="entry name" value="PROMASTIGOTE SURFACE ANTIGEN PROTEIN PSA"/>
    <property type="match status" value="1"/>
</dbReference>
<organism evidence="2 3">
    <name type="scientific">Artemisia annua</name>
    <name type="common">Sweet wormwood</name>
    <dbReference type="NCBI Taxonomy" id="35608"/>
    <lineage>
        <taxon>Eukaryota</taxon>
        <taxon>Viridiplantae</taxon>
        <taxon>Streptophyta</taxon>
        <taxon>Embryophyta</taxon>
        <taxon>Tracheophyta</taxon>
        <taxon>Spermatophyta</taxon>
        <taxon>Magnoliopsida</taxon>
        <taxon>eudicotyledons</taxon>
        <taxon>Gunneridae</taxon>
        <taxon>Pentapetalae</taxon>
        <taxon>asterids</taxon>
        <taxon>campanulids</taxon>
        <taxon>Asterales</taxon>
        <taxon>Asteraceae</taxon>
        <taxon>Asteroideae</taxon>
        <taxon>Anthemideae</taxon>
        <taxon>Artemisiinae</taxon>
        <taxon>Artemisia</taxon>
    </lineage>
</organism>
<dbReference type="GO" id="GO:0004672">
    <property type="term" value="F:protein kinase activity"/>
    <property type="evidence" value="ECO:0007669"/>
    <property type="project" value="InterPro"/>
</dbReference>
<dbReference type="AlphaFoldDB" id="A0A2U1NC49"/>
<keyword evidence="2" id="KW-0378">Hydrolase</keyword>
<comment type="caution">
    <text evidence="2">The sequence shown here is derived from an EMBL/GenBank/DDBJ whole genome shotgun (WGS) entry which is preliminary data.</text>
</comment>